<dbReference type="SUPFAM" id="SSF46565">
    <property type="entry name" value="Chaperone J-domain"/>
    <property type="match status" value="1"/>
</dbReference>
<dbReference type="CDD" id="cd06257">
    <property type="entry name" value="DnaJ"/>
    <property type="match status" value="1"/>
</dbReference>
<dbReference type="PANTHER" id="PTHR44145">
    <property type="entry name" value="DNAJ HOMOLOG SUBFAMILY A MEMBER 3, MITOCHONDRIAL"/>
    <property type="match status" value="1"/>
</dbReference>
<dbReference type="SMART" id="SM00271">
    <property type="entry name" value="DnaJ"/>
    <property type="match status" value="1"/>
</dbReference>
<dbReference type="RefSeq" id="WP_020834687.1">
    <property type="nucleotide sequence ID" value="NC_021846.1"/>
</dbReference>
<dbReference type="Proteomes" id="UP000014984">
    <property type="component" value="Chromosome"/>
</dbReference>
<accession>S5MCU6</accession>
<dbReference type="InterPro" id="IPR036869">
    <property type="entry name" value="J_dom_sf"/>
</dbReference>
<organism evidence="4 5">
    <name type="scientific">Spiroplasma taiwanense CT-1</name>
    <dbReference type="NCBI Taxonomy" id="1276220"/>
    <lineage>
        <taxon>Bacteria</taxon>
        <taxon>Bacillati</taxon>
        <taxon>Mycoplasmatota</taxon>
        <taxon>Mollicutes</taxon>
        <taxon>Entomoplasmatales</taxon>
        <taxon>Spiroplasmataceae</taxon>
        <taxon>Spiroplasma</taxon>
    </lineage>
</organism>
<evidence type="ECO:0000256" key="2">
    <source>
        <dbReference type="SAM" id="Phobius"/>
    </source>
</evidence>
<dbReference type="PRINTS" id="PR00625">
    <property type="entry name" value="JDOMAIN"/>
</dbReference>
<dbReference type="AlphaFoldDB" id="S5MCU6"/>
<evidence type="ECO:0000256" key="1">
    <source>
        <dbReference type="ARBA" id="ARBA00023186"/>
    </source>
</evidence>
<dbReference type="KEGG" id="stai:STAIW_v1c09620"/>
<evidence type="ECO:0000313" key="4">
    <source>
        <dbReference type="EMBL" id="AGR41548.1"/>
    </source>
</evidence>
<dbReference type="OrthoDB" id="9779889at2"/>
<dbReference type="Pfam" id="PF00226">
    <property type="entry name" value="DnaJ"/>
    <property type="match status" value="1"/>
</dbReference>
<evidence type="ECO:0000259" key="3">
    <source>
        <dbReference type="PROSITE" id="PS50076"/>
    </source>
</evidence>
<keyword evidence="5" id="KW-1185">Reference proteome</keyword>
<dbReference type="InterPro" id="IPR001623">
    <property type="entry name" value="DnaJ_domain"/>
</dbReference>
<keyword evidence="2" id="KW-0812">Transmembrane</keyword>
<evidence type="ECO:0000313" key="5">
    <source>
        <dbReference type="Proteomes" id="UP000014984"/>
    </source>
</evidence>
<dbReference type="HOGENOM" id="CLU_1853954_0_0_14"/>
<feature type="transmembrane region" description="Helical" evidence="2">
    <location>
        <begin position="12"/>
        <end position="30"/>
    </location>
</feature>
<dbReference type="PATRIC" id="fig|1276220.3.peg.981"/>
<keyword evidence="2" id="KW-0472">Membrane</keyword>
<dbReference type="PANTHER" id="PTHR44145:SF3">
    <property type="entry name" value="DNAJ HOMOLOG SUBFAMILY A MEMBER 3, MITOCHONDRIAL"/>
    <property type="match status" value="1"/>
</dbReference>
<proteinExistence type="predicted"/>
<dbReference type="PROSITE" id="PS50076">
    <property type="entry name" value="DNAJ_2"/>
    <property type="match status" value="1"/>
</dbReference>
<dbReference type="Gene3D" id="1.10.287.110">
    <property type="entry name" value="DnaJ domain"/>
    <property type="match status" value="1"/>
</dbReference>
<dbReference type="eggNOG" id="COG0484">
    <property type="taxonomic scope" value="Bacteria"/>
</dbReference>
<keyword evidence="2" id="KW-1133">Transmembrane helix</keyword>
<dbReference type="InterPro" id="IPR051938">
    <property type="entry name" value="Apopto_cytoskel_mod"/>
</dbReference>
<gene>
    <name evidence="4" type="ORF">STAIW_v1c09620</name>
</gene>
<dbReference type="EMBL" id="CP005074">
    <property type="protein sequence ID" value="AGR41548.1"/>
    <property type="molecule type" value="Genomic_DNA"/>
</dbReference>
<protein>
    <recommendedName>
        <fullName evidence="3">J domain-containing protein</fullName>
    </recommendedName>
</protein>
<sequence length="126" mass="15014">MDELVRVILRILYYMFIFWIIELIFSGFRNRSSYNNRGQRTFDEGFEQEEGFSSRYDESSRSAPSQLEEAFKVLNLPTNASTKDIKKRYIELAKKYHPDKNPNDLEAQAQMTMINNAYDLIMEHRK</sequence>
<keyword evidence="1" id="KW-0143">Chaperone</keyword>
<reference evidence="4 5" key="1">
    <citation type="journal article" date="2013" name="Genome Biol. Evol.">
        <title>Comparison of metabolic capacities and inference of gene content evolution in mosquito-associated Spiroplasma diminutum and S. taiwanense.</title>
        <authorList>
            <person name="Lo W.S."/>
            <person name="Ku C."/>
            <person name="Chen L.L."/>
            <person name="Chang T.H."/>
            <person name="Kuo C.H."/>
        </authorList>
    </citation>
    <scope>NUCLEOTIDE SEQUENCE [LARGE SCALE GENOMIC DNA]</scope>
    <source>
        <strain evidence="4">CT-1</strain>
    </source>
</reference>
<feature type="domain" description="J" evidence="3">
    <location>
        <begin position="69"/>
        <end position="126"/>
    </location>
</feature>
<name>S5MCU6_9MOLU</name>
<dbReference type="STRING" id="1276220.STAIW_v1c09620"/>